<dbReference type="PANTHER" id="PTHR24416">
    <property type="entry name" value="TYROSINE-PROTEIN KINASE RECEPTOR"/>
    <property type="match status" value="1"/>
</dbReference>
<evidence type="ECO:0000256" key="18">
    <source>
        <dbReference type="ARBA" id="ARBA00023180"/>
    </source>
</evidence>
<keyword evidence="11 22" id="KW-0067">ATP-binding</keyword>
<accession>A0A2B4RKY6</accession>
<dbReference type="InterPro" id="IPR017441">
    <property type="entry name" value="Protein_kinase_ATP_BS"/>
</dbReference>
<keyword evidence="7 22" id="KW-0547">Nucleotide-binding</keyword>
<dbReference type="PROSITE" id="PS50835">
    <property type="entry name" value="IG_LIKE"/>
    <property type="match status" value="3"/>
</dbReference>
<dbReference type="PRINTS" id="PR00728">
    <property type="entry name" value="SIGNALPTASE"/>
</dbReference>
<dbReference type="InterPro" id="IPR007110">
    <property type="entry name" value="Ig-like_dom"/>
</dbReference>
<feature type="compositionally biased region" description="Polar residues" evidence="23">
    <location>
        <begin position="1125"/>
        <end position="1137"/>
    </location>
</feature>
<dbReference type="PROSITE" id="PS00501">
    <property type="entry name" value="SPASE_I_1"/>
    <property type="match status" value="1"/>
</dbReference>
<dbReference type="EMBL" id="LSMT01000471">
    <property type="protein sequence ID" value="PFX17463.1"/>
    <property type="molecule type" value="Genomic_DNA"/>
</dbReference>
<keyword evidence="6" id="KW-0812">Transmembrane</keyword>
<evidence type="ECO:0000256" key="1">
    <source>
        <dbReference type="ARBA" id="ARBA00000677"/>
    </source>
</evidence>
<evidence type="ECO:0000256" key="8">
    <source>
        <dbReference type="ARBA" id="ARBA00022777"/>
    </source>
</evidence>
<organism evidence="26 27">
    <name type="scientific">Stylophora pistillata</name>
    <name type="common">Smooth cauliflower coral</name>
    <dbReference type="NCBI Taxonomy" id="50429"/>
    <lineage>
        <taxon>Eukaryota</taxon>
        <taxon>Metazoa</taxon>
        <taxon>Cnidaria</taxon>
        <taxon>Anthozoa</taxon>
        <taxon>Hexacorallia</taxon>
        <taxon>Scleractinia</taxon>
        <taxon>Astrocoeniina</taxon>
        <taxon>Pocilloporidae</taxon>
        <taxon>Stylophora</taxon>
    </lineage>
</organism>
<feature type="domain" description="Ig-like" evidence="25">
    <location>
        <begin position="1046"/>
        <end position="1083"/>
    </location>
</feature>
<dbReference type="InterPro" id="IPR019756">
    <property type="entry name" value="Pept_S26A_signal_pept_1_Ser-AS"/>
</dbReference>
<dbReference type="SMART" id="SM00219">
    <property type="entry name" value="TyrKc"/>
    <property type="match status" value="1"/>
</dbReference>
<evidence type="ECO:0000256" key="6">
    <source>
        <dbReference type="ARBA" id="ARBA00022692"/>
    </source>
</evidence>
<dbReference type="GO" id="GO:0004714">
    <property type="term" value="F:transmembrane receptor protein tyrosine kinase activity"/>
    <property type="evidence" value="ECO:0007669"/>
    <property type="project" value="UniProtKB-EC"/>
</dbReference>
<dbReference type="InterPro" id="IPR001733">
    <property type="entry name" value="Peptidase_S26B"/>
</dbReference>
<gene>
    <name evidence="26" type="primary">Sec11c</name>
    <name evidence="26" type="ORF">AWC38_SpisGene18199</name>
</gene>
<dbReference type="Gene3D" id="1.10.510.10">
    <property type="entry name" value="Transferase(Phosphotransferase) domain 1"/>
    <property type="match status" value="2"/>
</dbReference>
<comment type="similarity">
    <text evidence="3">Belongs to the peptidase S26B family.</text>
</comment>
<evidence type="ECO:0000313" key="27">
    <source>
        <dbReference type="Proteomes" id="UP000225706"/>
    </source>
</evidence>
<keyword evidence="16" id="KW-1015">Disulfide bond</keyword>
<evidence type="ECO:0000256" key="20">
    <source>
        <dbReference type="ARBA" id="ARBA00045533"/>
    </source>
</evidence>
<dbReference type="FunFam" id="2.10.109.10:FF:000003">
    <property type="entry name" value="Signal peptidase complex catalytic subunit SEC11"/>
    <property type="match status" value="1"/>
</dbReference>
<comment type="function">
    <text evidence="20">Catalytic component of the signal peptidase complex (SPC) which catalyzes the cleavage of N-terminal signal sequences from nascent proteins as they are translocated into the lumen of the endoplasmic reticulum. Specifically cleaves N-terminal signal peptides that contain a hydrophobic alpha-helix (h-region) shorter than 18-20 amino acids.</text>
</comment>
<dbReference type="InterPro" id="IPR020635">
    <property type="entry name" value="Tyr_kinase_cat_dom"/>
</dbReference>
<feature type="compositionally biased region" description="Basic and acidic residues" evidence="23">
    <location>
        <begin position="1138"/>
        <end position="1155"/>
    </location>
</feature>
<comment type="catalytic activity">
    <reaction evidence="1">
        <text>Cleavage of hydrophobic, N-terminal signal or leader sequences from secreted and periplasmic proteins.</text>
        <dbReference type="EC" id="3.4.21.89"/>
    </reaction>
</comment>
<evidence type="ECO:0000256" key="10">
    <source>
        <dbReference type="ARBA" id="ARBA00022824"/>
    </source>
</evidence>
<dbReference type="CDD" id="cd06530">
    <property type="entry name" value="S26_SPase_I"/>
    <property type="match status" value="1"/>
</dbReference>
<dbReference type="Pfam" id="PF07679">
    <property type="entry name" value="I-set"/>
    <property type="match status" value="1"/>
</dbReference>
<keyword evidence="17" id="KW-0675">Receptor</keyword>
<evidence type="ECO:0000256" key="21">
    <source>
        <dbReference type="ARBA" id="ARBA00051243"/>
    </source>
</evidence>
<dbReference type="SUPFAM" id="SSF56112">
    <property type="entry name" value="Protein kinase-like (PK-like)"/>
    <property type="match status" value="2"/>
</dbReference>
<dbReference type="InterPro" id="IPR013098">
    <property type="entry name" value="Ig_I-set"/>
</dbReference>
<proteinExistence type="inferred from homology"/>
<dbReference type="GO" id="GO:0043235">
    <property type="term" value="C:receptor complex"/>
    <property type="evidence" value="ECO:0007669"/>
    <property type="project" value="TreeGrafter"/>
</dbReference>
<name>A0A2B4RKY6_STYPI</name>
<dbReference type="GO" id="GO:0006465">
    <property type="term" value="P:signal peptide processing"/>
    <property type="evidence" value="ECO:0007669"/>
    <property type="project" value="InterPro"/>
</dbReference>
<dbReference type="Proteomes" id="UP000225706">
    <property type="component" value="Unassembled WGS sequence"/>
</dbReference>
<dbReference type="PRINTS" id="PR00109">
    <property type="entry name" value="TYRKINASE"/>
</dbReference>
<evidence type="ECO:0000256" key="13">
    <source>
        <dbReference type="ARBA" id="ARBA00022989"/>
    </source>
</evidence>
<evidence type="ECO:0000256" key="4">
    <source>
        <dbReference type="ARBA" id="ARBA00022670"/>
    </source>
</evidence>
<feature type="domain" description="Protein kinase" evidence="24">
    <location>
        <begin position="1219"/>
        <end position="1491"/>
    </location>
</feature>
<dbReference type="PROSITE" id="PS00109">
    <property type="entry name" value="PROTEIN_KINASE_TYR"/>
    <property type="match status" value="2"/>
</dbReference>
<dbReference type="SUPFAM" id="SSF51306">
    <property type="entry name" value="LexA/Signal peptidase"/>
    <property type="match status" value="1"/>
</dbReference>
<feature type="binding site" evidence="22">
    <location>
        <position position="1252"/>
    </location>
    <ligand>
        <name>ATP</name>
        <dbReference type="ChEBI" id="CHEBI:30616"/>
    </ligand>
</feature>
<dbReference type="InterPro" id="IPR003599">
    <property type="entry name" value="Ig_sub"/>
</dbReference>
<evidence type="ECO:0000313" key="26">
    <source>
        <dbReference type="EMBL" id="PFX17463.1"/>
    </source>
</evidence>
<dbReference type="InterPro" id="IPR001245">
    <property type="entry name" value="Ser-Thr/Tyr_kinase_cat_dom"/>
</dbReference>
<dbReference type="PROSITE" id="PS00761">
    <property type="entry name" value="SPASE_I_3"/>
    <property type="match status" value="1"/>
</dbReference>
<evidence type="ECO:0000256" key="17">
    <source>
        <dbReference type="ARBA" id="ARBA00023170"/>
    </source>
</evidence>
<keyword evidence="12" id="KW-0735">Signal-anchor</keyword>
<dbReference type="FunFam" id="1.10.510.10:FF:000554">
    <property type="entry name" value="Predicted protein"/>
    <property type="match status" value="1"/>
</dbReference>
<dbReference type="PROSITE" id="PS00107">
    <property type="entry name" value="PROTEIN_KINASE_ATP"/>
    <property type="match status" value="1"/>
</dbReference>
<dbReference type="GO" id="GO:0005524">
    <property type="term" value="F:ATP binding"/>
    <property type="evidence" value="ECO:0007669"/>
    <property type="project" value="UniProtKB-UniRule"/>
</dbReference>
<dbReference type="Gene3D" id="2.60.40.10">
    <property type="entry name" value="Immunoglobulins"/>
    <property type="match status" value="3"/>
</dbReference>
<keyword evidence="18" id="KW-0325">Glycoprotein</keyword>
<evidence type="ECO:0000256" key="11">
    <source>
        <dbReference type="ARBA" id="ARBA00022840"/>
    </source>
</evidence>
<evidence type="ECO:0000256" key="23">
    <source>
        <dbReference type="SAM" id="MobiDB-lite"/>
    </source>
</evidence>
<dbReference type="GO" id="GO:0004252">
    <property type="term" value="F:serine-type endopeptidase activity"/>
    <property type="evidence" value="ECO:0007669"/>
    <property type="project" value="InterPro"/>
</dbReference>
<dbReference type="OrthoDB" id="10257561at2759"/>
<evidence type="ECO:0000256" key="19">
    <source>
        <dbReference type="ARBA" id="ARBA00023319"/>
    </source>
</evidence>
<keyword evidence="8" id="KW-0418">Kinase</keyword>
<dbReference type="GO" id="GO:0007169">
    <property type="term" value="P:cell surface receptor protein tyrosine kinase signaling pathway"/>
    <property type="evidence" value="ECO:0007669"/>
    <property type="project" value="TreeGrafter"/>
</dbReference>
<keyword evidence="4" id="KW-0645">Protease</keyword>
<dbReference type="CDD" id="cd00192">
    <property type="entry name" value="PTKc"/>
    <property type="match status" value="1"/>
</dbReference>
<dbReference type="Pfam" id="PF00717">
    <property type="entry name" value="Peptidase_S24"/>
    <property type="match status" value="1"/>
</dbReference>
<reference evidence="27" key="1">
    <citation type="journal article" date="2017" name="bioRxiv">
        <title>Comparative analysis of the genomes of Stylophora pistillata and Acropora digitifera provides evidence for extensive differences between species of corals.</title>
        <authorList>
            <person name="Voolstra C.R."/>
            <person name="Li Y."/>
            <person name="Liew Y.J."/>
            <person name="Baumgarten S."/>
            <person name="Zoccola D."/>
            <person name="Flot J.-F."/>
            <person name="Tambutte S."/>
            <person name="Allemand D."/>
            <person name="Aranda M."/>
        </authorList>
    </citation>
    <scope>NUCLEOTIDE SEQUENCE [LARGE SCALE GENOMIC DNA]</scope>
</reference>
<protein>
    <submittedName>
        <fullName evidence="26">Signal peptidase complex catalytic subunit SEC11C</fullName>
    </submittedName>
</protein>
<evidence type="ECO:0000256" key="22">
    <source>
        <dbReference type="PROSITE-ProRule" id="PRU10141"/>
    </source>
</evidence>
<evidence type="ECO:0000256" key="15">
    <source>
        <dbReference type="ARBA" id="ARBA00023137"/>
    </source>
</evidence>
<dbReference type="STRING" id="50429.A0A2B4RKY6"/>
<dbReference type="InterPro" id="IPR000719">
    <property type="entry name" value="Prot_kinase_dom"/>
</dbReference>
<evidence type="ECO:0000256" key="3">
    <source>
        <dbReference type="ARBA" id="ARBA00011035"/>
    </source>
</evidence>
<keyword evidence="19" id="KW-0393">Immunoglobulin domain</keyword>
<keyword evidence="14" id="KW-0472">Membrane</keyword>
<keyword evidence="13" id="KW-1133">Transmembrane helix</keyword>
<dbReference type="InterPro" id="IPR019533">
    <property type="entry name" value="Peptidase_S26"/>
</dbReference>
<dbReference type="SMART" id="SM00408">
    <property type="entry name" value="IGc2"/>
    <property type="match status" value="3"/>
</dbReference>
<dbReference type="SMART" id="SM00409">
    <property type="entry name" value="IG"/>
    <property type="match status" value="3"/>
</dbReference>
<dbReference type="PROSITE" id="PS50011">
    <property type="entry name" value="PROTEIN_KINASE_DOM"/>
    <property type="match status" value="1"/>
</dbReference>
<comment type="catalytic activity">
    <reaction evidence="21">
        <text>L-tyrosyl-[protein] + ATP = O-phospho-L-tyrosyl-[protein] + ADP + H(+)</text>
        <dbReference type="Rhea" id="RHEA:10596"/>
        <dbReference type="Rhea" id="RHEA-COMP:10136"/>
        <dbReference type="Rhea" id="RHEA-COMP:20101"/>
        <dbReference type="ChEBI" id="CHEBI:15378"/>
        <dbReference type="ChEBI" id="CHEBI:30616"/>
        <dbReference type="ChEBI" id="CHEBI:46858"/>
        <dbReference type="ChEBI" id="CHEBI:61978"/>
        <dbReference type="ChEBI" id="CHEBI:456216"/>
        <dbReference type="EC" id="2.7.10.1"/>
    </reaction>
</comment>
<dbReference type="InterPro" id="IPR011009">
    <property type="entry name" value="Kinase-like_dom_sf"/>
</dbReference>
<dbReference type="Pfam" id="PF07714">
    <property type="entry name" value="PK_Tyr_Ser-Thr"/>
    <property type="match status" value="2"/>
</dbReference>
<dbReference type="InterPro" id="IPR050122">
    <property type="entry name" value="RTK"/>
</dbReference>
<comment type="caution">
    <text evidence="26">The sequence shown here is derived from an EMBL/GenBank/DDBJ whole genome shotgun (WGS) entry which is preliminary data.</text>
</comment>
<comment type="subcellular location">
    <subcellularLocation>
        <location evidence="2">Endoplasmic reticulum membrane</location>
        <topology evidence="2">Single-pass type II membrane protein</topology>
    </subcellularLocation>
</comment>
<keyword evidence="10" id="KW-0256">Endoplasmic reticulum</keyword>
<dbReference type="InterPro" id="IPR036179">
    <property type="entry name" value="Ig-like_dom_sf"/>
</dbReference>
<dbReference type="PANTHER" id="PTHR24416:SF611">
    <property type="entry name" value="TYROSINE-PROTEIN KINASE TRANSMEMBRANE RECEPTOR ROR"/>
    <property type="match status" value="1"/>
</dbReference>
<evidence type="ECO:0000256" key="2">
    <source>
        <dbReference type="ARBA" id="ARBA00004648"/>
    </source>
</evidence>
<dbReference type="InterPro" id="IPR013783">
    <property type="entry name" value="Ig-like_fold"/>
</dbReference>
<evidence type="ECO:0000256" key="14">
    <source>
        <dbReference type="ARBA" id="ARBA00023136"/>
    </source>
</evidence>
<dbReference type="SUPFAM" id="SSF48726">
    <property type="entry name" value="Immunoglobulin"/>
    <property type="match status" value="3"/>
</dbReference>
<dbReference type="InterPro" id="IPR019758">
    <property type="entry name" value="Pept_S26A_signal_pept_1_CS"/>
</dbReference>
<dbReference type="GO" id="GO:0005787">
    <property type="term" value="C:signal peptidase complex"/>
    <property type="evidence" value="ECO:0007669"/>
    <property type="project" value="UniProtKB-ARBA"/>
</dbReference>
<evidence type="ECO:0000256" key="5">
    <source>
        <dbReference type="ARBA" id="ARBA00022679"/>
    </source>
</evidence>
<dbReference type="Pfam" id="PF13927">
    <property type="entry name" value="Ig_3"/>
    <property type="match status" value="1"/>
</dbReference>
<evidence type="ECO:0000259" key="24">
    <source>
        <dbReference type="PROSITE" id="PS50011"/>
    </source>
</evidence>
<dbReference type="GO" id="GO:0005886">
    <property type="term" value="C:plasma membrane"/>
    <property type="evidence" value="ECO:0007669"/>
    <property type="project" value="TreeGrafter"/>
</dbReference>
<dbReference type="InterPro" id="IPR003598">
    <property type="entry name" value="Ig_sub2"/>
</dbReference>
<evidence type="ECO:0000256" key="12">
    <source>
        <dbReference type="ARBA" id="ARBA00022968"/>
    </source>
</evidence>
<dbReference type="GO" id="GO:0009003">
    <property type="term" value="F:signal peptidase activity"/>
    <property type="evidence" value="ECO:0007669"/>
    <property type="project" value="UniProtKB-EC"/>
</dbReference>
<keyword evidence="15" id="KW-0829">Tyrosine-protein kinase</keyword>
<evidence type="ECO:0000256" key="9">
    <source>
        <dbReference type="ARBA" id="ARBA00022801"/>
    </source>
</evidence>
<dbReference type="FunFam" id="2.60.40.10:FF:000032">
    <property type="entry name" value="palladin isoform X1"/>
    <property type="match status" value="1"/>
</dbReference>
<keyword evidence="9" id="KW-0378">Hydrolase</keyword>
<dbReference type="InterPro" id="IPR008266">
    <property type="entry name" value="Tyr_kinase_AS"/>
</dbReference>
<sequence>MLTLKLTINSENHGRRVLELFEVVISSSVEVLKQPPVSSKGHATLFSGASTPNLSALSVQDRTPECLCKVSKEEPPSFESAVVEENSLVFEQADIFNDDVLSSDDIVISEVISNNAKQNKVPDSDKTLCSDYSLLASSNLSVSRTLNNFSSRAEADSFVQPVSNDAEDKVNDISISFAPGSALLPVSIKGHNFQCLIDSEAAVTAVCMIEDLSFDVMLGRDFLQRFCFKVDFKDGLVSFLSEPSPFPFEGVRVDDDNDLIDKAFISSVHASHTFVIPPQSEILISGELEDSSNKYGIDGMIVPKPDLSHRHSIFGASELVGVAEDGTIPISSLRWLMNVKDASGRLARWALLLQQYDFEIVHRPGKIHGRADSLSGRPYDTRECNSVQKDEPQVAKVRELQRRDFVVSEIIDYLENDILPLDDIAVRKLLLWDPNSDDFPTLELHHKSLTIAPPIKINHTVIDNFDELFQLYDSQLSGTFQKADSLIDQIEETTQFTYLEYIALVALGLSVMISRRRKTLISVSTSTLPNSSFFHFGSVNTFSSGIEELESPNPKFITKSEQRPLVCIVGDGLGEREPPDGSGQSHSIQDIEERGQKRLDCGEGATGGGKLIADGGVDLGVDEQGDWREIFQETVEECDNMENIEVLDEILGEEEWNIYHNVCCTMNDRQLVTIAFQIAAGMQHLEFVHRDLAARNILVDANLVAKAGDFGLARDISEAGIFTITTSVVIWYSLVGNRYLWRTAIARHHMTACPKETKTKPVTDETLRATIPFKDQTSGNSVKKQMRDLSSKIGIDVRPVFTSEKLEHDLKLKEIKPPIVNQHSVVYCYKFRPVVDISSRSEKNSLPIGASLTLTCTAEPRRIDSVYVDRWVDYVEWYDPQGRQVGAKCRQPSNIHAHKLKLSCPLVLKNLTVNKFGRYTCQAGNGHPKHCTRKPFEIEIQDAQIPEIVEGPKNQSASFGSNATFSCTVKGLPRPTIHWIKDNASYSLQSHPRTSVIQDDKKIRSLLLLTRVKKEDYGKYQCIASNGVGRKESGVVFLIPRNLGKPEIVEHPRSQTYSVGSDLVFNCTATGLPKPNITWIKNNDPNVTKTNPSIVINIVTTIGGKRATMMHLEKGERLPNRIQDLENNWSPNSQTIKNPEERRPLVGDEVGDRGLPDGSDQDDPMQDIKERDQERLESDEMIGGAENLTADKGVDMGVHEPRDYREISQETEEGCENLEVLDEILGEGEFGIVYKGGLCGKDGNKTDVAVKKLKDPSAIAKKTLLNEIRTLKQAGKHPNIVTLIGTRIEGGNILVVTELIRGGSLENLLKAKRASGERNDYHNVCCKLNDRQLVTIAFQIAAGMQHLEERKFVHRDLAARNILVDANLVAKVGDFGLARDISDAGIYTITSSGKVPWRWSSLESLRDLQFTSMSDVWSFGIVLWEIATYGELPYSDISSPIALVSRLATGYRMPRPDQCSEELYELISSCWKENPLMRPVFSQISQQLKYFMREVKISVTSILSEITGLLALQYGVAMRVPSLIHHPSTLCACVLHVFAIMDISSWFEDVRRMNKRQLFYQGLNFAMIVSSALMIWKGLMVVTGSESPIVVVLSGSMEPAFQRGDLLFLTNKEDPIRVGEIVVFKVEGREIPIVHRVLKIHEKENGSIKFLTKGDNNSVDDRGLYAPGQMWLERKDVVGRARGFVPYVGMVTILMNDYPKFKYFILAGLGAFVLLHRE</sequence>
<feature type="region of interest" description="Disordered" evidence="23">
    <location>
        <begin position="1118"/>
        <end position="1166"/>
    </location>
</feature>
<evidence type="ECO:0000256" key="16">
    <source>
        <dbReference type="ARBA" id="ARBA00023157"/>
    </source>
</evidence>
<dbReference type="InterPro" id="IPR015927">
    <property type="entry name" value="Peptidase_S24_S26A/B/C"/>
</dbReference>
<evidence type="ECO:0000256" key="7">
    <source>
        <dbReference type="ARBA" id="ARBA00022741"/>
    </source>
</evidence>
<feature type="domain" description="Ig-like" evidence="25">
    <location>
        <begin position="833"/>
        <end position="937"/>
    </location>
</feature>
<keyword evidence="27" id="KW-1185">Reference proteome</keyword>
<keyword evidence="5" id="KW-0808">Transferase</keyword>
<dbReference type="NCBIfam" id="TIGR02228">
    <property type="entry name" value="sigpep_I_arch"/>
    <property type="match status" value="1"/>
</dbReference>
<evidence type="ECO:0000259" key="25">
    <source>
        <dbReference type="PROSITE" id="PS50835"/>
    </source>
</evidence>
<feature type="domain" description="Ig-like" evidence="25">
    <location>
        <begin position="946"/>
        <end position="1036"/>
    </location>
</feature>
<dbReference type="InterPro" id="IPR036286">
    <property type="entry name" value="LexA/Signal_pep-like_sf"/>
</dbReference>